<dbReference type="EMBL" id="JAUKPO010000041">
    <property type="protein sequence ID" value="MDO1451054.1"/>
    <property type="molecule type" value="Genomic_DNA"/>
</dbReference>
<evidence type="ECO:0000313" key="10">
    <source>
        <dbReference type="Proteomes" id="UP001168528"/>
    </source>
</evidence>
<keyword evidence="4 6" id="KW-1133">Transmembrane helix</keyword>
<feature type="domain" description="ABC3 transporter permease C-terminal" evidence="7">
    <location>
        <begin position="687"/>
        <end position="799"/>
    </location>
</feature>
<feature type="domain" description="MacB-like periplasmic core" evidence="8">
    <location>
        <begin position="20"/>
        <end position="234"/>
    </location>
</feature>
<dbReference type="RefSeq" id="WP_302041854.1">
    <property type="nucleotide sequence ID" value="NZ_JAUKPO010000041.1"/>
</dbReference>
<keyword evidence="3 6" id="KW-0812">Transmembrane</keyword>
<feature type="transmembrane region" description="Helical" evidence="6">
    <location>
        <begin position="21"/>
        <end position="41"/>
    </location>
</feature>
<feature type="domain" description="MacB-like periplasmic core" evidence="8">
    <location>
        <begin position="513"/>
        <end position="611"/>
    </location>
</feature>
<dbReference type="PANTHER" id="PTHR30572:SF18">
    <property type="entry name" value="ABC-TYPE MACROLIDE FAMILY EXPORT SYSTEM PERMEASE COMPONENT 2"/>
    <property type="match status" value="1"/>
</dbReference>
<feature type="domain" description="ABC3 transporter permease C-terminal" evidence="7">
    <location>
        <begin position="299"/>
        <end position="416"/>
    </location>
</feature>
<dbReference type="Proteomes" id="UP001168528">
    <property type="component" value="Unassembled WGS sequence"/>
</dbReference>
<reference evidence="9" key="1">
    <citation type="submission" date="2023-07" db="EMBL/GenBank/DDBJ databases">
        <title>The genome sequence of Rhodocytophaga aerolata KACC 12507.</title>
        <authorList>
            <person name="Zhang X."/>
        </authorList>
    </citation>
    <scope>NUCLEOTIDE SEQUENCE</scope>
    <source>
        <strain evidence="9">KACC 12507</strain>
    </source>
</reference>
<dbReference type="InterPro" id="IPR003838">
    <property type="entry name" value="ABC3_permease_C"/>
</dbReference>
<dbReference type="Pfam" id="PF02687">
    <property type="entry name" value="FtsX"/>
    <property type="match status" value="2"/>
</dbReference>
<evidence type="ECO:0000256" key="1">
    <source>
        <dbReference type="ARBA" id="ARBA00004651"/>
    </source>
</evidence>
<evidence type="ECO:0000256" key="6">
    <source>
        <dbReference type="SAM" id="Phobius"/>
    </source>
</evidence>
<evidence type="ECO:0000256" key="5">
    <source>
        <dbReference type="ARBA" id="ARBA00023136"/>
    </source>
</evidence>
<dbReference type="Pfam" id="PF12704">
    <property type="entry name" value="MacB_PCD"/>
    <property type="match status" value="2"/>
</dbReference>
<feature type="transmembrane region" description="Helical" evidence="6">
    <location>
        <begin position="387"/>
        <end position="411"/>
    </location>
</feature>
<evidence type="ECO:0000256" key="2">
    <source>
        <dbReference type="ARBA" id="ARBA00022475"/>
    </source>
</evidence>
<feature type="transmembrane region" description="Helical" evidence="6">
    <location>
        <begin position="344"/>
        <end position="367"/>
    </location>
</feature>
<evidence type="ECO:0000256" key="3">
    <source>
        <dbReference type="ARBA" id="ARBA00022692"/>
    </source>
</evidence>
<dbReference type="InterPro" id="IPR050250">
    <property type="entry name" value="Macrolide_Exporter_MacB"/>
</dbReference>
<evidence type="ECO:0000313" key="9">
    <source>
        <dbReference type="EMBL" id="MDO1451054.1"/>
    </source>
</evidence>
<evidence type="ECO:0000256" key="4">
    <source>
        <dbReference type="ARBA" id="ARBA00022989"/>
    </source>
</evidence>
<feature type="transmembrane region" description="Helical" evidence="6">
    <location>
        <begin position="739"/>
        <end position="756"/>
    </location>
</feature>
<protein>
    <submittedName>
        <fullName evidence="9">ABC transporter permease</fullName>
    </submittedName>
</protein>
<comment type="subcellular location">
    <subcellularLocation>
        <location evidence="1">Cell membrane</location>
        <topology evidence="1">Multi-pass membrane protein</topology>
    </subcellularLocation>
</comment>
<sequence length="807" mass="89991">MLKNYITIAIRNLLRQKGYTALNIAGLAIGMATCMLIMLFVQDELSYDRYNEKADQIYRVVFRGKLNGNEIAVPLAPAPAAQTLKNDYPEVLEATRMRVNGSPLVTFENRTFKEDHFAYVDSNFFQVFTIPFIKGNPATALNEPNSIVISRATAQKFFGDQDPMGKVLQLKTWKESYKVTGVIDKVPSNSHFHLDMFASMASLDESKQPVFVSFNFNTYLVLPKDYQYKQLESKLPQVVEKYMGPQLKQFMGISLEDLKKRGDHAGLFLQPLTDIHLFSDFQFEMEPGGDIRYVYIFGAIAMFMLLIACINFMNISTAGAAKRAKEVGIRKVLGSIKEQLIGQFLAESILLTAFALVLAVLVVNIAIPVFNTLADKQLSLRTFIDPLYIIGLLVFGLFIGILAGSYPAFYLSSFQPIEVLKGKLSVGGKTVGLRSALVVFQFFISTNLIVGTAVVYKQLNYVQDKKIGYDKEQVLVLHDTQSLGANEEVFRQQLLKDSRVVNASISNYLPAGPTSWNSSVVQPENNNDQSVNTQQYQVDHNYIPTLGMELVAGRNFSRDFPTDSTAVIINEAAMRAFGWTNDPLNKVIGRFVDNQGTKANYRVIGVVKDFHYESLHRTIGPLLMFLGNSNGSIIVKTRTKDIEGLLSSMKTQWNAINASTPFAYSFMDERFAKTYYAEQKVGQIIAIFAGITIFIACLGLFGLATFMAAQRTKEIGIRKVLGASTFTITLLLSKEFSRLVLVAFLLAIPVSWYAMHKWLEGFAYRTDIGIGVFIAAGVLALCIAWLTVSYQSIKAALTNPVKSLRSE</sequence>
<gene>
    <name evidence="9" type="ORF">Q0590_32570</name>
</gene>
<evidence type="ECO:0000259" key="7">
    <source>
        <dbReference type="Pfam" id="PF02687"/>
    </source>
</evidence>
<proteinExistence type="predicted"/>
<feature type="transmembrane region" description="Helical" evidence="6">
    <location>
        <begin position="293"/>
        <end position="313"/>
    </location>
</feature>
<feature type="transmembrane region" description="Helical" evidence="6">
    <location>
        <begin position="768"/>
        <end position="788"/>
    </location>
</feature>
<accession>A0ABT8RGE7</accession>
<feature type="transmembrane region" description="Helical" evidence="6">
    <location>
        <begin position="431"/>
        <end position="456"/>
    </location>
</feature>
<name>A0ABT8RGE7_9BACT</name>
<keyword evidence="2" id="KW-1003">Cell membrane</keyword>
<dbReference type="PANTHER" id="PTHR30572">
    <property type="entry name" value="MEMBRANE COMPONENT OF TRANSPORTER-RELATED"/>
    <property type="match status" value="1"/>
</dbReference>
<comment type="caution">
    <text evidence="9">The sequence shown here is derived from an EMBL/GenBank/DDBJ whole genome shotgun (WGS) entry which is preliminary data.</text>
</comment>
<dbReference type="InterPro" id="IPR025857">
    <property type="entry name" value="MacB_PCD"/>
</dbReference>
<feature type="transmembrane region" description="Helical" evidence="6">
    <location>
        <begin position="684"/>
        <end position="709"/>
    </location>
</feature>
<keyword evidence="10" id="KW-1185">Reference proteome</keyword>
<evidence type="ECO:0000259" key="8">
    <source>
        <dbReference type="Pfam" id="PF12704"/>
    </source>
</evidence>
<organism evidence="9 10">
    <name type="scientific">Rhodocytophaga aerolata</name>
    <dbReference type="NCBI Taxonomy" id="455078"/>
    <lineage>
        <taxon>Bacteria</taxon>
        <taxon>Pseudomonadati</taxon>
        <taxon>Bacteroidota</taxon>
        <taxon>Cytophagia</taxon>
        <taxon>Cytophagales</taxon>
        <taxon>Rhodocytophagaceae</taxon>
        <taxon>Rhodocytophaga</taxon>
    </lineage>
</organism>
<keyword evidence="5 6" id="KW-0472">Membrane</keyword>